<keyword evidence="2" id="KW-1185">Reference proteome</keyword>
<sequence>MFAIITKFVTDHKLTNEISLKELSQYVSEILEFLTDNKEKEYSFSKKQAFALISLQRIGRYKSQTSVPEGPELKAKEVNICQVLDSTSSEKTIKEIAQRQQNIPQVFRLLEKNEEQAKQLLTWIQEAISSEQLRDSRKLGSTYLSAFLKKNEFIPETKSHKPLLPSSLHKLEAVFAVVSNGIKNLSVPMTIAS</sequence>
<evidence type="ECO:0000313" key="2">
    <source>
        <dbReference type="Proteomes" id="UP000789366"/>
    </source>
</evidence>
<accession>A0ACA9NNG7</accession>
<proteinExistence type="predicted"/>
<reference evidence="1" key="1">
    <citation type="submission" date="2021-06" db="EMBL/GenBank/DDBJ databases">
        <authorList>
            <person name="Kallberg Y."/>
            <person name="Tangrot J."/>
            <person name="Rosling A."/>
        </authorList>
    </citation>
    <scope>NUCLEOTIDE SEQUENCE</scope>
    <source>
        <strain evidence="1">28 12/20/2015</strain>
    </source>
</reference>
<dbReference type="EMBL" id="CAJVPW010015999">
    <property type="protein sequence ID" value="CAG8666426.1"/>
    <property type="molecule type" value="Genomic_DNA"/>
</dbReference>
<organism evidence="1 2">
    <name type="scientific">Cetraspora pellucida</name>
    <dbReference type="NCBI Taxonomy" id="1433469"/>
    <lineage>
        <taxon>Eukaryota</taxon>
        <taxon>Fungi</taxon>
        <taxon>Fungi incertae sedis</taxon>
        <taxon>Mucoromycota</taxon>
        <taxon>Glomeromycotina</taxon>
        <taxon>Glomeromycetes</taxon>
        <taxon>Diversisporales</taxon>
        <taxon>Gigasporaceae</taxon>
        <taxon>Cetraspora</taxon>
    </lineage>
</organism>
<comment type="caution">
    <text evidence="1">The sequence shown here is derived from an EMBL/GenBank/DDBJ whole genome shotgun (WGS) entry which is preliminary data.</text>
</comment>
<protein>
    <submittedName>
        <fullName evidence="1">17571_t:CDS:1</fullName>
    </submittedName>
</protein>
<gene>
    <name evidence="1" type="ORF">SPELUC_LOCUS9475</name>
</gene>
<dbReference type="Proteomes" id="UP000789366">
    <property type="component" value="Unassembled WGS sequence"/>
</dbReference>
<evidence type="ECO:0000313" key="1">
    <source>
        <dbReference type="EMBL" id="CAG8666426.1"/>
    </source>
</evidence>
<name>A0ACA9NNG7_9GLOM</name>